<dbReference type="Pfam" id="PF12642">
    <property type="entry name" value="TpcC"/>
    <property type="match status" value="1"/>
</dbReference>
<evidence type="ECO:0000313" key="5">
    <source>
        <dbReference type="Proteomes" id="UP000195141"/>
    </source>
</evidence>
<dbReference type="RefSeq" id="WP_086348644.1">
    <property type="nucleotide sequence ID" value="NZ_CP147247.1"/>
</dbReference>
<dbReference type="EMBL" id="NGMM01000002">
    <property type="protein sequence ID" value="OTP17428.1"/>
    <property type="molecule type" value="Genomic_DNA"/>
</dbReference>
<proteinExistence type="predicted"/>
<name>A0A242K9H2_9ENTE</name>
<dbReference type="CDD" id="cd16386">
    <property type="entry name" value="TcpC_N"/>
    <property type="match status" value="1"/>
</dbReference>
<feature type="transmembrane region" description="Helical" evidence="2">
    <location>
        <begin position="27"/>
        <end position="48"/>
    </location>
</feature>
<dbReference type="AlphaFoldDB" id="A0A242K9H2"/>
<keyword evidence="2" id="KW-1133">Transmembrane helix</keyword>
<keyword evidence="5" id="KW-1185">Reference proteome</keyword>
<gene>
    <name evidence="3" type="ORF">A5888_001566</name>
    <name evidence="4" type="ORF">A5888_002803</name>
</gene>
<organism evidence="3">
    <name type="scientific">Candidatus Enterococcus clewellii</name>
    <dbReference type="NCBI Taxonomy" id="1834193"/>
    <lineage>
        <taxon>Bacteria</taxon>
        <taxon>Bacillati</taxon>
        <taxon>Bacillota</taxon>
        <taxon>Bacilli</taxon>
        <taxon>Lactobacillales</taxon>
        <taxon>Enterococcaceae</taxon>
        <taxon>Enterococcus</taxon>
    </lineage>
</organism>
<dbReference type="EMBL" id="CP147247">
    <property type="protein sequence ID" value="WYJ91035.1"/>
    <property type="molecule type" value="Genomic_DNA"/>
</dbReference>
<dbReference type="InterPro" id="IPR024735">
    <property type="entry name" value="TcpC"/>
</dbReference>
<evidence type="ECO:0000256" key="1">
    <source>
        <dbReference type="SAM" id="MobiDB-lite"/>
    </source>
</evidence>
<keyword evidence="2" id="KW-0812">Transmembrane</keyword>
<dbReference type="Proteomes" id="UP000195141">
    <property type="component" value="Chromosome"/>
</dbReference>
<reference evidence="4" key="3">
    <citation type="submission" date="2024-03" db="EMBL/GenBank/DDBJ databases">
        <title>The Genome Sequence of Enterococcus sp. DIV0242b.</title>
        <authorList>
            <consortium name="The Broad Institute Genomics Platform"/>
            <consortium name="The Broad Institute Microbial Omics Core"/>
            <consortium name="The Broad Institute Genomic Center for Infectious Diseases"/>
            <person name="Earl A."/>
            <person name="Manson A."/>
            <person name="Gilmore M."/>
            <person name="Schwartman J."/>
            <person name="Shea T."/>
            <person name="Abouelleil A."/>
            <person name="Cao P."/>
            <person name="Chapman S."/>
            <person name="Cusick C."/>
            <person name="Young S."/>
            <person name="Neafsey D."/>
            <person name="Nusbaum C."/>
            <person name="Birren B."/>
        </authorList>
    </citation>
    <scope>NUCLEOTIDE SEQUENCE</scope>
    <source>
        <strain evidence="4">9E7_DIV0242</strain>
    </source>
</reference>
<sequence>MGKRKKQRAKHTKELKQKSKKQYSGRVPRFIVGLGWSLVIGGICFGVYNNVTATSTHTVHEVETIKEKLTDTTGIESFTTDFVKTFFTISPNSKDQGDRQEKLVNYLADDLNASSLLYKELKEETAVQNIDIWKIDKVRDNIYSVSFKLSIESSSELYDRAYAVEVYAKDQQFAIVKLPVLSSLPEKAVVISSKELPTSAIETTTRENVEGFLETFFAVYPKADKKELLYYGNDLQPIQENLSFLEINNPQMYENSDSVEATCTVTYKDNDTQMIHEMFYELTLKKLEGDKFSIKELR</sequence>
<evidence type="ECO:0000313" key="3">
    <source>
        <dbReference type="EMBL" id="OTP17428.1"/>
    </source>
</evidence>
<dbReference type="CDD" id="cd16428">
    <property type="entry name" value="TcpC_C"/>
    <property type="match status" value="1"/>
</dbReference>
<accession>A0A242K9H2</accession>
<feature type="region of interest" description="Disordered" evidence="1">
    <location>
        <begin position="1"/>
        <end position="21"/>
    </location>
</feature>
<reference evidence="4" key="2">
    <citation type="submission" date="2017-05" db="EMBL/GenBank/DDBJ databases">
        <authorList>
            <consortium name="The Broad Institute Genomics Platform"/>
            <consortium name="The Broad Institute Genomic Center for Infectious Diseases"/>
            <person name="Earl A."/>
            <person name="Manson A."/>
            <person name="Schwartman J."/>
            <person name="Gilmore M."/>
            <person name="Abouelleil A."/>
            <person name="Cao P."/>
            <person name="Chapman S."/>
            <person name="Cusick C."/>
            <person name="Shea T."/>
            <person name="Young S."/>
            <person name="Neafsey D."/>
            <person name="Nusbaum C."/>
            <person name="Birren B."/>
        </authorList>
    </citation>
    <scope>NUCLEOTIDE SEQUENCE</scope>
    <source>
        <strain evidence="4">9E7_DIV0242</strain>
    </source>
</reference>
<evidence type="ECO:0000313" key="4">
    <source>
        <dbReference type="EMBL" id="WYJ91035.1"/>
    </source>
</evidence>
<protein>
    <recommendedName>
        <fullName evidence="6">Conjugative transposon protein</fullName>
    </recommendedName>
</protein>
<keyword evidence="2" id="KW-0472">Membrane</keyword>
<feature type="compositionally biased region" description="Basic residues" evidence="1">
    <location>
        <begin position="1"/>
        <end position="11"/>
    </location>
</feature>
<dbReference type="OrthoDB" id="4084447at2"/>
<dbReference type="Gene3D" id="3.10.450.540">
    <property type="match status" value="2"/>
</dbReference>
<evidence type="ECO:0008006" key="6">
    <source>
        <dbReference type="Google" id="ProtNLM"/>
    </source>
</evidence>
<dbReference type="InterPro" id="IPR035628">
    <property type="entry name" value="TcpC_C"/>
</dbReference>
<evidence type="ECO:0000256" key="2">
    <source>
        <dbReference type="SAM" id="Phobius"/>
    </source>
</evidence>
<reference evidence="3" key="1">
    <citation type="submission" date="2017-05" db="EMBL/GenBank/DDBJ databases">
        <title>The Genome Sequence of Enterococcus sp. 9E7_DIV0242.</title>
        <authorList>
            <consortium name="The Broad Institute Genomics Platform"/>
            <consortium name="The Broad Institute Genomic Center for Infectious Diseases"/>
            <person name="Earl A."/>
            <person name="Manson A."/>
            <person name="Schwartman J."/>
            <person name="Gilmore M."/>
            <person name="Abouelleil A."/>
            <person name="Cao P."/>
            <person name="Chapman S."/>
            <person name="Cusick C."/>
            <person name="Shea T."/>
            <person name="Young S."/>
            <person name="Neafsey D."/>
            <person name="Nusbaum C."/>
            <person name="Birren B."/>
        </authorList>
    </citation>
    <scope>NUCLEOTIDE SEQUENCE [LARGE SCALE GENOMIC DNA]</scope>
    <source>
        <strain evidence="3">9E7_DIV0242</strain>
    </source>
</reference>